<reference evidence="1 2" key="1">
    <citation type="submission" date="2020-07" db="EMBL/GenBank/DDBJ databases">
        <title>Genome sequence of Lactobacillus reuteri CNEI-KCA3 isolated from the faeces of a reared-broiler chicken, South-East Nigeria, reveals presence of CRISPR arrays.</title>
        <authorList>
            <person name="Anukam K.C."/>
            <person name="Ibezim C.N."/>
            <person name="BeecK W.V."/>
            <person name="Allonsius C."/>
            <person name="Broek M.D."/>
            <person name="Tuyaerts I."/>
            <person name="Attama A."/>
            <person name="Esimone C.O."/>
            <person name="Lebeer S."/>
        </authorList>
    </citation>
    <scope>NUCLEOTIDE SEQUENCE [LARGE SCALE GENOMIC DNA]</scope>
    <source>
        <strain evidence="1 2">CNEI-KCA3</strain>
    </source>
</reference>
<dbReference type="AlphaFoldDB" id="A0A081NQ02"/>
<protein>
    <submittedName>
        <fullName evidence="1">Uncharacterized protein</fullName>
    </submittedName>
</protein>
<sequence length="60" mass="7136">MRTRIIFHNGLKLSVRETTREIINQSLYGDEIIVTRFNLGHLERFRINYDDMAKLVAIDE</sequence>
<dbReference type="EMBL" id="CP059275">
    <property type="protein sequence ID" value="QLQ62749.1"/>
    <property type="molecule type" value="Genomic_DNA"/>
</dbReference>
<dbReference type="Proteomes" id="UP000510868">
    <property type="component" value="Chromosome"/>
</dbReference>
<evidence type="ECO:0000313" key="2">
    <source>
        <dbReference type="Proteomes" id="UP000510868"/>
    </source>
</evidence>
<organism evidence="1 2">
    <name type="scientific">Limosilactobacillus reuteri</name>
    <name type="common">Lactobacillus reuteri</name>
    <dbReference type="NCBI Taxonomy" id="1598"/>
    <lineage>
        <taxon>Bacteria</taxon>
        <taxon>Bacillati</taxon>
        <taxon>Bacillota</taxon>
        <taxon>Bacilli</taxon>
        <taxon>Lactobacillales</taxon>
        <taxon>Lactobacillaceae</taxon>
        <taxon>Limosilactobacillus</taxon>
    </lineage>
</organism>
<dbReference type="OrthoDB" id="9863897at2"/>
<gene>
    <name evidence="1" type="ORF">HHK02_05510</name>
</gene>
<dbReference type="RefSeq" id="WP_035152792.1">
    <property type="nucleotide sequence ID" value="NZ_CP014786.1"/>
</dbReference>
<evidence type="ECO:0000313" key="1">
    <source>
        <dbReference type="EMBL" id="QLQ62749.1"/>
    </source>
</evidence>
<proteinExistence type="predicted"/>
<accession>A0A081NQ02</accession>
<name>A0A081NQ02_LIMRT</name>